<feature type="domain" description="KRAB" evidence="13">
    <location>
        <begin position="76"/>
        <end position="150"/>
    </location>
</feature>
<proteinExistence type="predicted"/>
<dbReference type="GO" id="GO:0000977">
    <property type="term" value="F:RNA polymerase II transcription regulatory region sequence-specific DNA binding"/>
    <property type="evidence" value="ECO:0007669"/>
    <property type="project" value="TreeGrafter"/>
</dbReference>
<evidence type="ECO:0000256" key="3">
    <source>
        <dbReference type="ARBA" id="ARBA00022737"/>
    </source>
</evidence>
<dbReference type="Proteomes" id="UP000286641">
    <property type="component" value="Unplaced"/>
</dbReference>
<dbReference type="GO" id="GO:0008270">
    <property type="term" value="F:zinc ion binding"/>
    <property type="evidence" value="ECO:0007669"/>
    <property type="project" value="UniProtKB-KW"/>
</dbReference>
<reference evidence="16 17" key="2">
    <citation type="submission" date="2025-04" db="UniProtKB">
        <authorList>
            <consortium name="RefSeq"/>
        </authorList>
    </citation>
    <scope>IDENTIFICATION</scope>
    <source>
        <tissue evidence="16 17">Blood</tissue>
    </source>
</reference>
<evidence type="ECO:0000259" key="12">
    <source>
        <dbReference type="PROSITE" id="PS50157"/>
    </source>
</evidence>
<evidence type="ECO:0000256" key="5">
    <source>
        <dbReference type="ARBA" id="ARBA00022833"/>
    </source>
</evidence>
<evidence type="ECO:0000313" key="16">
    <source>
        <dbReference type="RefSeq" id="XP_025714337.1"/>
    </source>
</evidence>
<dbReference type="Pfam" id="PF00096">
    <property type="entry name" value="zf-C2H2"/>
    <property type="match status" value="6"/>
</dbReference>
<keyword evidence="3" id="KW-0677">Repeat</keyword>
<dbReference type="CDD" id="cd07765">
    <property type="entry name" value="KRAB_A-box"/>
    <property type="match status" value="1"/>
</dbReference>
<organism evidence="14 16">
    <name type="scientific">Callorhinus ursinus</name>
    <name type="common">Northern fur seal</name>
    <dbReference type="NCBI Taxonomy" id="34884"/>
    <lineage>
        <taxon>Eukaryota</taxon>
        <taxon>Metazoa</taxon>
        <taxon>Chordata</taxon>
        <taxon>Craniata</taxon>
        <taxon>Vertebrata</taxon>
        <taxon>Euteleostomi</taxon>
        <taxon>Mammalia</taxon>
        <taxon>Eutheria</taxon>
        <taxon>Laurasiatheria</taxon>
        <taxon>Carnivora</taxon>
        <taxon>Caniformia</taxon>
        <taxon>Pinnipedia</taxon>
        <taxon>Otariidae</taxon>
        <taxon>Callorhinus</taxon>
    </lineage>
</organism>
<dbReference type="SMART" id="SM00355">
    <property type="entry name" value="ZnF_C2H2"/>
    <property type="match status" value="7"/>
</dbReference>
<dbReference type="SMART" id="SM00349">
    <property type="entry name" value="KRAB"/>
    <property type="match status" value="1"/>
</dbReference>
<keyword evidence="2" id="KW-0479">Metal-binding</keyword>
<evidence type="ECO:0000256" key="11">
    <source>
        <dbReference type="SAM" id="MobiDB-lite"/>
    </source>
</evidence>
<comment type="subcellular location">
    <subcellularLocation>
        <location evidence="1">Nucleus</location>
    </subcellularLocation>
</comment>
<keyword evidence="8" id="KW-0804">Transcription</keyword>
<feature type="region of interest" description="Disordered" evidence="11">
    <location>
        <begin position="534"/>
        <end position="574"/>
    </location>
</feature>
<dbReference type="InterPro" id="IPR013087">
    <property type="entry name" value="Znf_C2H2_type"/>
</dbReference>
<dbReference type="PROSITE" id="PS50805">
    <property type="entry name" value="KRAB"/>
    <property type="match status" value="1"/>
</dbReference>
<dbReference type="FunFam" id="3.30.160.60:FF:000322">
    <property type="entry name" value="GDNF-inducible zinc finger protein 1"/>
    <property type="match status" value="1"/>
</dbReference>
<feature type="domain" description="C2H2-type" evidence="12">
    <location>
        <begin position="287"/>
        <end position="314"/>
    </location>
</feature>
<dbReference type="FunFam" id="3.30.160.60:FF:000446">
    <property type="entry name" value="Zinc finger protein"/>
    <property type="match status" value="1"/>
</dbReference>
<dbReference type="InterPro" id="IPR036236">
    <property type="entry name" value="Znf_C2H2_sf"/>
</dbReference>
<dbReference type="RefSeq" id="XP_025714336.1">
    <property type="nucleotide sequence ID" value="XM_025858551.1"/>
</dbReference>
<keyword evidence="6" id="KW-0805">Transcription regulation</keyword>
<evidence type="ECO:0000256" key="6">
    <source>
        <dbReference type="ARBA" id="ARBA00023015"/>
    </source>
</evidence>
<dbReference type="Gene3D" id="6.10.140.140">
    <property type="match status" value="1"/>
</dbReference>
<feature type="domain" description="C2H2-type" evidence="12">
    <location>
        <begin position="231"/>
        <end position="258"/>
    </location>
</feature>
<feature type="compositionally biased region" description="Polar residues" evidence="11">
    <location>
        <begin position="19"/>
        <end position="30"/>
    </location>
</feature>
<dbReference type="PANTHER" id="PTHR24381:SF390">
    <property type="entry name" value="ZINC FINGER PROTEIN 37 HOMOLOG"/>
    <property type="match status" value="1"/>
</dbReference>
<dbReference type="CTD" id="346171"/>
<feature type="domain" description="C2H2-type" evidence="12">
    <location>
        <begin position="424"/>
        <end position="451"/>
    </location>
</feature>
<dbReference type="PROSITE" id="PS00028">
    <property type="entry name" value="ZINC_FINGER_C2H2_1"/>
    <property type="match status" value="6"/>
</dbReference>
<dbReference type="AlphaFoldDB" id="A0A3Q7N6H0"/>
<evidence type="ECO:0000256" key="8">
    <source>
        <dbReference type="ARBA" id="ARBA00023163"/>
    </source>
</evidence>
<feature type="region of interest" description="Disordered" evidence="11">
    <location>
        <begin position="302"/>
        <end position="415"/>
    </location>
</feature>
<evidence type="ECO:0000256" key="4">
    <source>
        <dbReference type="ARBA" id="ARBA00022771"/>
    </source>
</evidence>
<feature type="compositionally biased region" description="Polar residues" evidence="11">
    <location>
        <begin position="395"/>
        <end position="404"/>
    </location>
</feature>
<dbReference type="RefSeq" id="XP_025714337.1">
    <property type="nucleotide sequence ID" value="XM_025858552.1"/>
</dbReference>
<dbReference type="RefSeq" id="XP_073745651.1">
    <property type="nucleotide sequence ID" value="XM_073889550.1"/>
</dbReference>
<keyword evidence="4 10" id="KW-0863">Zinc-finger</keyword>
<dbReference type="GeneID" id="112813497"/>
<evidence type="ECO:0000256" key="10">
    <source>
        <dbReference type="PROSITE-ProRule" id="PRU00042"/>
    </source>
</evidence>
<dbReference type="FunFam" id="3.30.160.60:FF:000965">
    <property type="entry name" value="Neurotrophin receptor-interacting factor homolog"/>
    <property type="match status" value="1"/>
</dbReference>
<keyword evidence="5" id="KW-0862">Zinc</keyword>
<dbReference type="Gene3D" id="3.30.160.60">
    <property type="entry name" value="Classic Zinc Finger"/>
    <property type="match status" value="5"/>
</dbReference>
<feature type="region of interest" description="Disordered" evidence="11">
    <location>
        <begin position="144"/>
        <end position="163"/>
    </location>
</feature>
<dbReference type="SUPFAM" id="SSF109640">
    <property type="entry name" value="KRAB domain (Kruppel-associated box)"/>
    <property type="match status" value="1"/>
</dbReference>
<feature type="domain" description="C2H2-type" evidence="12">
    <location>
        <begin position="203"/>
        <end position="230"/>
    </location>
</feature>
<keyword evidence="9" id="KW-0539">Nucleus</keyword>
<evidence type="ECO:0000256" key="9">
    <source>
        <dbReference type="ARBA" id="ARBA00023242"/>
    </source>
</evidence>
<dbReference type="InterPro" id="IPR036051">
    <property type="entry name" value="KRAB_dom_sf"/>
</dbReference>
<dbReference type="GO" id="GO:0005634">
    <property type="term" value="C:nucleus"/>
    <property type="evidence" value="ECO:0007669"/>
    <property type="project" value="UniProtKB-SubCell"/>
</dbReference>
<protein>
    <submittedName>
        <fullName evidence="15 16">Zinc finger protein 57 homolog isoform X1</fullName>
    </submittedName>
</protein>
<dbReference type="SUPFAM" id="SSF57667">
    <property type="entry name" value="beta-beta-alpha zinc fingers"/>
    <property type="match status" value="3"/>
</dbReference>
<dbReference type="PANTHER" id="PTHR24381">
    <property type="entry name" value="ZINC FINGER PROTEIN"/>
    <property type="match status" value="1"/>
</dbReference>
<feature type="compositionally biased region" description="Polar residues" evidence="11">
    <location>
        <begin position="564"/>
        <end position="574"/>
    </location>
</feature>
<feature type="region of interest" description="Disordered" evidence="11">
    <location>
        <begin position="1"/>
        <end position="39"/>
    </location>
</feature>
<feature type="domain" description="C2H2-type" evidence="12">
    <location>
        <begin position="259"/>
        <end position="286"/>
    </location>
</feature>
<evidence type="ECO:0000256" key="2">
    <source>
        <dbReference type="ARBA" id="ARBA00022723"/>
    </source>
</evidence>
<feature type="domain" description="C2H2-type" evidence="12">
    <location>
        <begin position="452"/>
        <end position="479"/>
    </location>
</feature>
<evidence type="ECO:0000256" key="7">
    <source>
        <dbReference type="ARBA" id="ARBA00023125"/>
    </source>
</evidence>
<dbReference type="GO" id="GO:0000981">
    <property type="term" value="F:DNA-binding transcription factor activity, RNA polymerase II-specific"/>
    <property type="evidence" value="ECO:0007669"/>
    <property type="project" value="TreeGrafter"/>
</dbReference>
<evidence type="ECO:0000259" key="13">
    <source>
        <dbReference type="PROSITE" id="PS50805"/>
    </source>
</evidence>
<evidence type="ECO:0000313" key="17">
    <source>
        <dbReference type="RefSeq" id="XP_025714338.1"/>
    </source>
</evidence>
<dbReference type="RefSeq" id="XP_025714338.1">
    <property type="nucleotide sequence ID" value="XM_025858553.1"/>
</dbReference>
<gene>
    <name evidence="15 16 17" type="primary">ZFP57</name>
</gene>
<reference key="1">
    <citation type="submission" date="2019-01" db="UniProtKB">
        <authorList>
            <consortium name="RefSeq"/>
        </authorList>
    </citation>
    <scope>IDENTIFICATION</scope>
    <source>
        <tissue evidence="15">Blood</tissue>
    </source>
</reference>
<dbReference type="InterPro" id="IPR001909">
    <property type="entry name" value="KRAB"/>
</dbReference>
<dbReference type="Pfam" id="PF01352">
    <property type="entry name" value="KRAB"/>
    <property type="match status" value="1"/>
</dbReference>
<dbReference type="PROSITE" id="PS50157">
    <property type="entry name" value="ZINC_FINGER_C2H2_2"/>
    <property type="match status" value="6"/>
</dbReference>
<evidence type="ECO:0000313" key="15">
    <source>
        <dbReference type="RefSeq" id="XP_025714336.1"/>
    </source>
</evidence>
<sequence length="574" mass="63697">MPNLREASAQPLRLHSDQDTQSPRKGSSQPWGPGQEWTKPEADTAEEKLLLQVDEAVRWEAVERECWWEAWLEKPVTFDDVAVNFTQEEWVCLDASQRVLYQNVMSETFRNLMSVAPVRIFLSNPDLIIELEQEEKQWRAELQLHPPNGEGLPSGGRKKALQAGRLQDHKGSLACGGAGPASAAAGATHRAPALPASQAGPPFLCYLCGRSFSKRSNLHSHQFVHSPHTVNSCGQCGKCFRNPRDLSYHRRTHLGERPFCCPLCDKTYCDASGLSRHRRVHLGYRPHSCPCCGKGFRDRSELKRHQKTHQNQELVARDQKHIGRIPGTGSQERTDRSQRSSQGLVAVTHALVARTREPTTGTKGPVAEGQPPIDRKQVVPVRRWASASAAPGPGTRTQTPNTRAPSLDTRPHCPPAKPSRLKVFSCPHCPLTFSKKACLSSHQKAHLLEQPSGCFRCGKSFSSLSGLAKHQQMHWRQKIYRCPVCDVCFGDKEGLMGHWGGSKSKDLCLGNLQACWAILGQWLGFFHHAPPLSGKDVDLPQDPGSQERAGRAGRRHRRGESKGGHNTQRSGLSD</sequence>
<accession>A0A3Q7N6H0</accession>
<keyword evidence="7" id="KW-0238">DNA-binding</keyword>
<evidence type="ECO:0000313" key="14">
    <source>
        <dbReference type="Proteomes" id="UP000286641"/>
    </source>
</evidence>
<name>A0A3Q7N6H0_CALUR</name>
<evidence type="ECO:0000256" key="1">
    <source>
        <dbReference type="ARBA" id="ARBA00004123"/>
    </source>
</evidence>
<keyword evidence="14" id="KW-1185">Reference proteome</keyword>